<dbReference type="AlphaFoldDB" id="A0A4V4HGY2"/>
<sequence>MLLPIYLPIDILVPIGENADRPTVRNLCLTSRQVCTVVRPYVFRDLHVSSTQNLPKLIAFMSRSSNRNIAACVHSLTFHCNNGHWPSDKATALLDQVIQLVDAIPVRSLCFEGLGGGMGTETLQPYAWTGEGLLNAVGVAGNLGCLEISDSLFSPDGLADLLSFDGRGLRVFKMTRVAVDVGANGDLAVLNLGRWMVGRRQPGDSSKVECLQLFDCNVWALVLVACVLFAGHHWHVRELRFMPKVRPNMASTVEGLQRLLDTTLPERLEQLWFYAPPNHALRWTSDVADLLSSCLSRMPSLHTVGLAMILNTDVALRFTWNPRTLEFSFLETRFQDTRRYRSTEQKLDKASFFAFLNSLAKYPSSPWSSLEDGWQLYQCHMVQDDRYKASWTFGTFEKSDISTAWLTALLEFSDYMI</sequence>
<dbReference type="EMBL" id="ML179101">
    <property type="protein sequence ID" value="THV00646.1"/>
    <property type="molecule type" value="Genomic_DNA"/>
</dbReference>
<keyword evidence="2" id="KW-1185">Reference proteome</keyword>
<proteinExistence type="predicted"/>
<name>A0A4V4HGY2_DENBC</name>
<organism evidence="1 2">
    <name type="scientific">Dendrothele bispora (strain CBS 962.96)</name>
    <dbReference type="NCBI Taxonomy" id="1314807"/>
    <lineage>
        <taxon>Eukaryota</taxon>
        <taxon>Fungi</taxon>
        <taxon>Dikarya</taxon>
        <taxon>Basidiomycota</taxon>
        <taxon>Agaricomycotina</taxon>
        <taxon>Agaricomycetes</taxon>
        <taxon>Agaricomycetidae</taxon>
        <taxon>Agaricales</taxon>
        <taxon>Agaricales incertae sedis</taxon>
        <taxon>Dendrothele</taxon>
    </lineage>
</organism>
<reference evidence="1 2" key="1">
    <citation type="journal article" date="2019" name="Nat. Ecol. Evol.">
        <title>Megaphylogeny resolves global patterns of mushroom evolution.</title>
        <authorList>
            <person name="Varga T."/>
            <person name="Krizsan K."/>
            <person name="Foldi C."/>
            <person name="Dima B."/>
            <person name="Sanchez-Garcia M."/>
            <person name="Sanchez-Ramirez S."/>
            <person name="Szollosi G.J."/>
            <person name="Szarkandi J.G."/>
            <person name="Papp V."/>
            <person name="Albert L."/>
            <person name="Andreopoulos W."/>
            <person name="Angelini C."/>
            <person name="Antonin V."/>
            <person name="Barry K.W."/>
            <person name="Bougher N.L."/>
            <person name="Buchanan P."/>
            <person name="Buyck B."/>
            <person name="Bense V."/>
            <person name="Catcheside P."/>
            <person name="Chovatia M."/>
            <person name="Cooper J."/>
            <person name="Damon W."/>
            <person name="Desjardin D."/>
            <person name="Finy P."/>
            <person name="Geml J."/>
            <person name="Haridas S."/>
            <person name="Hughes K."/>
            <person name="Justo A."/>
            <person name="Karasinski D."/>
            <person name="Kautmanova I."/>
            <person name="Kiss B."/>
            <person name="Kocsube S."/>
            <person name="Kotiranta H."/>
            <person name="LaButti K.M."/>
            <person name="Lechner B.E."/>
            <person name="Liimatainen K."/>
            <person name="Lipzen A."/>
            <person name="Lukacs Z."/>
            <person name="Mihaltcheva S."/>
            <person name="Morgado L.N."/>
            <person name="Niskanen T."/>
            <person name="Noordeloos M.E."/>
            <person name="Ohm R.A."/>
            <person name="Ortiz-Santana B."/>
            <person name="Ovrebo C."/>
            <person name="Racz N."/>
            <person name="Riley R."/>
            <person name="Savchenko A."/>
            <person name="Shiryaev A."/>
            <person name="Soop K."/>
            <person name="Spirin V."/>
            <person name="Szebenyi C."/>
            <person name="Tomsovsky M."/>
            <person name="Tulloss R.E."/>
            <person name="Uehling J."/>
            <person name="Grigoriev I.V."/>
            <person name="Vagvolgyi C."/>
            <person name="Papp T."/>
            <person name="Martin F.M."/>
            <person name="Miettinen O."/>
            <person name="Hibbett D.S."/>
            <person name="Nagy L.G."/>
        </authorList>
    </citation>
    <scope>NUCLEOTIDE SEQUENCE [LARGE SCALE GENOMIC DNA]</scope>
    <source>
        <strain evidence="1 2">CBS 962.96</strain>
    </source>
</reference>
<protein>
    <submittedName>
        <fullName evidence="1">Uncharacterized protein</fullName>
    </submittedName>
</protein>
<dbReference type="Proteomes" id="UP000297245">
    <property type="component" value="Unassembled WGS sequence"/>
</dbReference>
<accession>A0A4V4HGY2</accession>
<gene>
    <name evidence="1" type="ORF">K435DRAFT_793988</name>
</gene>
<evidence type="ECO:0000313" key="1">
    <source>
        <dbReference type="EMBL" id="THV00646.1"/>
    </source>
</evidence>
<evidence type="ECO:0000313" key="2">
    <source>
        <dbReference type="Proteomes" id="UP000297245"/>
    </source>
</evidence>